<keyword evidence="3 9" id="KW-0813">Transport</keyword>
<keyword evidence="8 9" id="KW-0411">Iron-sulfur</keyword>
<evidence type="ECO:0000256" key="9">
    <source>
        <dbReference type="RuleBase" id="RU364001"/>
    </source>
</evidence>
<dbReference type="GO" id="GO:0009507">
    <property type="term" value="C:chloroplast"/>
    <property type="evidence" value="ECO:0007669"/>
    <property type="project" value="UniProtKB-SubCell"/>
</dbReference>
<keyword evidence="9" id="KW-0150">Chloroplast</keyword>
<evidence type="ECO:0000256" key="3">
    <source>
        <dbReference type="ARBA" id="ARBA00022448"/>
    </source>
</evidence>
<comment type="subcellular location">
    <subcellularLocation>
        <location evidence="1 9">Plastid</location>
        <location evidence="1 9">Chloroplast</location>
    </subcellularLocation>
</comment>
<proteinExistence type="inferred from homology"/>
<dbReference type="InterPro" id="IPR006058">
    <property type="entry name" value="2Fe2S_fd_BS"/>
</dbReference>
<evidence type="ECO:0000256" key="4">
    <source>
        <dbReference type="ARBA" id="ARBA00022714"/>
    </source>
</evidence>
<keyword evidence="4 9" id="KW-0001">2Fe-2S</keyword>
<dbReference type="GO" id="GO:0022900">
    <property type="term" value="P:electron transport chain"/>
    <property type="evidence" value="ECO:0007669"/>
    <property type="project" value="InterPro"/>
</dbReference>
<dbReference type="PROSITE" id="PS51085">
    <property type="entry name" value="2FE2S_FER_2"/>
    <property type="match status" value="1"/>
</dbReference>
<comment type="caution">
    <text evidence="12">The sequence shown here is derived from an EMBL/GenBank/DDBJ whole genome shotgun (WGS) entry which is preliminary data.</text>
</comment>
<dbReference type="CDD" id="cd00207">
    <property type="entry name" value="fer2"/>
    <property type="match status" value="1"/>
</dbReference>
<evidence type="ECO:0000259" key="11">
    <source>
        <dbReference type="PROSITE" id="PS51085"/>
    </source>
</evidence>
<keyword evidence="6 9" id="KW-0249">Electron transport</keyword>
<evidence type="ECO:0000256" key="2">
    <source>
        <dbReference type="ARBA" id="ARBA00007874"/>
    </source>
</evidence>
<evidence type="ECO:0000313" key="13">
    <source>
        <dbReference type="Proteomes" id="UP001222027"/>
    </source>
</evidence>
<feature type="domain" description="2Fe-2S ferredoxin-type" evidence="11">
    <location>
        <begin position="97"/>
        <end position="188"/>
    </location>
</feature>
<evidence type="ECO:0000256" key="5">
    <source>
        <dbReference type="ARBA" id="ARBA00022723"/>
    </source>
</evidence>
<protein>
    <recommendedName>
        <fullName evidence="9">Ferredoxin</fullName>
    </recommendedName>
</protein>
<sequence>MRAARQWARNTSREPPLSPRRLCPLLLHRQIPPSSSSAGTMSIVSFSTSCMLTSSIKCQPSAPLIKSPSSLSSLKCISKASNLKISNCFRASAMAIYTVKLIDPEGQEHEFEAPDDTYILDAAEAAGVDLPYSCRAGACSTCAGQIVSGNVDQSDGSFLDESQMAKGYLLTCVSYPRSDCVIHTHKEGKATDTHTHSTPLPLCSTSATALFRWRCLTCPSSASSSPHVADLRPEANLLIAPNPASTGKNASPVFAADGGDPLLTSPPNRHIASKQLAQRQPLPCCLLSLSDRTFPKHDTFGEPGSAADSLPDRAPFFGNIRPEGGRCRVEARPVNPGVLIALGRPSTAGFALRLADERSEMDLDLGLALADLGLVLPLVESSRSKTALRSVQSIPSPPMGTWKDSGGR</sequence>
<dbReference type="PANTHER" id="PTHR43112">
    <property type="entry name" value="FERREDOXIN"/>
    <property type="match status" value="1"/>
</dbReference>
<dbReference type="GO" id="GO:0009055">
    <property type="term" value="F:electron transfer activity"/>
    <property type="evidence" value="ECO:0007669"/>
    <property type="project" value="InterPro"/>
</dbReference>
<evidence type="ECO:0000256" key="7">
    <source>
        <dbReference type="ARBA" id="ARBA00023004"/>
    </source>
</evidence>
<dbReference type="GO" id="GO:0046872">
    <property type="term" value="F:metal ion binding"/>
    <property type="evidence" value="ECO:0007669"/>
    <property type="project" value="UniProtKB-KW"/>
</dbReference>
<dbReference type="InterPro" id="IPR010241">
    <property type="entry name" value="Fd_pln"/>
</dbReference>
<dbReference type="PROSITE" id="PS00197">
    <property type="entry name" value="2FE2S_FER_1"/>
    <property type="match status" value="1"/>
</dbReference>
<dbReference type="Proteomes" id="UP001222027">
    <property type="component" value="Unassembled WGS sequence"/>
</dbReference>
<keyword evidence="13" id="KW-1185">Reference proteome</keyword>
<keyword evidence="9" id="KW-0934">Plastid</keyword>
<keyword evidence="5 9" id="KW-0479">Metal-binding</keyword>
<dbReference type="InterPro" id="IPR036010">
    <property type="entry name" value="2Fe-2S_ferredoxin-like_sf"/>
</dbReference>
<name>A0AAV8RLY1_ENSVE</name>
<evidence type="ECO:0000256" key="6">
    <source>
        <dbReference type="ARBA" id="ARBA00022982"/>
    </source>
</evidence>
<comment type="similarity">
    <text evidence="2 9">Belongs to the 2Fe2S plant-type ferredoxin family.</text>
</comment>
<dbReference type="NCBIfam" id="TIGR02008">
    <property type="entry name" value="fdx_plant"/>
    <property type="match status" value="1"/>
</dbReference>
<dbReference type="Pfam" id="PF00111">
    <property type="entry name" value="Fer2"/>
    <property type="match status" value="1"/>
</dbReference>
<keyword evidence="7 9" id="KW-0408">Iron</keyword>
<organism evidence="12 13">
    <name type="scientific">Ensete ventricosum</name>
    <name type="common">Abyssinian banana</name>
    <name type="synonym">Musa ensete</name>
    <dbReference type="NCBI Taxonomy" id="4639"/>
    <lineage>
        <taxon>Eukaryota</taxon>
        <taxon>Viridiplantae</taxon>
        <taxon>Streptophyta</taxon>
        <taxon>Embryophyta</taxon>
        <taxon>Tracheophyta</taxon>
        <taxon>Spermatophyta</taxon>
        <taxon>Magnoliopsida</taxon>
        <taxon>Liliopsida</taxon>
        <taxon>Zingiberales</taxon>
        <taxon>Musaceae</taxon>
        <taxon>Ensete</taxon>
    </lineage>
</organism>
<dbReference type="AlphaFoldDB" id="A0AAV8RLY1"/>
<dbReference type="InterPro" id="IPR001041">
    <property type="entry name" value="2Fe-2S_ferredoxin-type"/>
</dbReference>
<dbReference type="FunFam" id="3.10.20.30:FF:000014">
    <property type="entry name" value="Ferredoxin"/>
    <property type="match status" value="1"/>
</dbReference>
<evidence type="ECO:0000256" key="10">
    <source>
        <dbReference type="SAM" id="MobiDB-lite"/>
    </source>
</evidence>
<evidence type="ECO:0000313" key="12">
    <source>
        <dbReference type="EMBL" id="KAJ8506808.1"/>
    </source>
</evidence>
<dbReference type="Gene3D" id="3.10.20.30">
    <property type="match status" value="1"/>
</dbReference>
<comment type="function">
    <text evidence="9">Ferredoxins are iron-sulfur proteins that transfer electrons in a wide variety of metabolic reactions.</text>
</comment>
<dbReference type="GO" id="GO:0051537">
    <property type="term" value="F:2 iron, 2 sulfur cluster binding"/>
    <property type="evidence" value="ECO:0007669"/>
    <property type="project" value="UniProtKB-KW"/>
</dbReference>
<dbReference type="PANTHER" id="PTHR43112:SF30">
    <property type="entry name" value="FERREDOXIN-3, CHLOROPLASTIC"/>
    <property type="match status" value="1"/>
</dbReference>
<dbReference type="SUPFAM" id="SSF54292">
    <property type="entry name" value="2Fe-2S ferredoxin-like"/>
    <property type="match status" value="1"/>
</dbReference>
<dbReference type="EMBL" id="JAQQAF010000002">
    <property type="protein sequence ID" value="KAJ8506808.1"/>
    <property type="molecule type" value="Genomic_DNA"/>
</dbReference>
<gene>
    <name evidence="12" type="ORF">OPV22_007694</name>
</gene>
<feature type="region of interest" description="Disordered" evidence="10">
    <location>
        <begin position="386"/>
        <end position="408"/>
    </location>
</feature>
<evidence type="ECO:0000256" key="1">
    <source>
        <dbReference type="ARBA" id="ARBA00004229"/>
    </source>
</evidence>
<comment type="cofactor">
    <cofactor evidence="9">
        <name>[2Fe-2S] cluster</name>
        <dbReference type="ChEBI" id="CHEBI:190135"/>
    </cofactor>
    <text evidence="9">Binds 1 [2Fe-2S] cluster.</text>
</comment>
<evidence type="ECO:0000256" key="8">
    <source>
        <dbReference type="ARBA" id="ARBA00023014"/>
    </source>
</evidence>
<dbReference type="InterPro" id="IPR012675">
    <property type="entry name" value="Beta-grasp_dom_sf"/>
</dbReference>
<accession>A0AAV8RLY1</accession>
<reference evidence="12 13" key="1">
    <citation type="submission" date="2022-12" db="EMBL/GenBank/DDBJ databases">
        <title>Chromosome-scale assembly of the Ensete ventricosum genome.</title>
        <authorList>
            <person name="Dussert Y."/>
            <person name="Stocks J."/>
            <person name="Wendawek A."/>
            <person name="Woldeyes F."/>
            <person name="Nichols R.A."/>
            <person name="Borrell J.S."/>
        </authorList>
    </citation>
    <scope>NUCLEOTIDE SEQUENCE [LARGE SCALE GENOMIC DNA]</scope>
    <source>
        <strain evidence="13">cv. Maze</strain>
        <tissue evidence="12">Seeds</tissue>
    </source>
</reference>